<evidence type="ECO:0000313" key="4">
    <source>
        <dbReference type="Proteomes" id="UP000199233"/>
    </source>
</evidence>
<name>A0A1H9F9K4_9GAMM</name>
<dbReference type="AlphaFoldDB" id="A0A1H9F9K4"/>
<reference evidence="3 4" key="1">
    <citation type="submission" date="2016-10" db="EMBL/GenBank/DDBJ databases">
        <authorList>
            <person name="de Groot N.N."/>
        </authorList>
    </citation>
    <scope>NUCLEOTIDE SEQUENCE [LARGE SCALE GENOMIC DNA]</scope>
    <source>
        <strain evidence="3 4">DSM 25927</strain>
    </source>
</reference>
<dbReference type="Pfam" id="PF04402">
    <property type="entry name" value="SIMPL"/>
    <property type="match status" value="1"/>
</dbReference>
<evidence type="ECO:0000256" key="2">
    <source>
        <dbReference type="SAM" id="SignalP"/>
    </source>
</evidence>
<protein>
    <recommendedName>
        <fullName evidence="5">26 kDa periplasmic immunogenic protein</fullName>
    </recommendedName>
</protein>
<proteinExistence type="predicted"/>
<dbReference type="PANTHER" id="PTHR34387:SF2">
    <property type="entry name" value="SLR1258 PROTEIN"/>
    <property type="match status" value="1"/>
</dbReference>
<keyword evidence="1" id="KW-0175">Coiled coil</keyword>
<feature type="coiled-coil region" evidence="1">
    <location>
        <begin position="46"/>
        <end position="73"/>
    </location>
</feature>
<feature type="signal peptide" evidence="2">
    <location>
        <begin position="1"/>
        <end position="23"/>
    </location>
</feature>
<dbReference type="EMBL" id="FOFS01000005">
    <property type="protein sequence ID" value="SEQ33988.1"/>
    <property type="molecule type" value="Genomic_DNA"/>
</dbReference>
<sequence>MRKPLAVLTVLCLLGFAAQAAHAAEPPPPRIVSVSGQGEVSVKPDRAQLSLTADALDANLKKAQEQVNTIVRNYLAEAKKLGTTDKDISTAGVSVAPEYVWEPKQNRQRLVGYRARRDIAVLVRNLDQLGDYLQRATDVGINHVNPPQLESSRSTELKRQALAAAASDARDKAKLLAETLDMKLGAVRSLRVDDNINTPPVPMVKAFAMRAEAASADMSGNEQMGLATGEIKYTANANADFDLLER</sequence>
<gene>
    <name evidence="3" type="ORF">SAMN04488038_105282</name>
</gene>
<dbReference type="Gene3D" id="3.30.110.170">
    <property type="entry name" value="Protein of unknown function (DUF541), domain 1"/>
    <property type="match status" value="1"/>
</dbReference>
<dbReference type="OrthoDB" id="5985609at2"/>
<keyword evidence="2" id="KW-0732">Signal</keyword>
<dbReference type="GO" id="GO:0006974">
    <property type="term" value="P:DNA damage response"/>
    <property type="evidence" value="ECO:0007669"/>
    <property type="project" value="TreeGrafter"/>
</dbReference>
<dbReference type="RefSeq" id="WP_093284505.1">
    <property type="nucleotide sequence ID" value="NZ_FOFS01000005.1"/>
</dbReference>
<organism evidence="3 4">
    <name type="scientific">Solimonas aquatica</name>
    <dbReference type="NCBI Taxonomy" id="489703"/>
    <lineage>
        <taxon>Bacteria</taxon>
        <taxon>Pseudomonadati</taxon>
        <taxon>Pseudomonadota</taxon>
        <taxon>Gammaproteobacteria</taxon>
        <taxon>Nevskiales</taxon>
        <taxon>Nevskiaceae</taxon>
        <taxon>Solimonas</taxon>
    </lineage>
</organism>
<dbReference type="InterPro" id="IPR007497">
    <property type="entry name" value="SIMPL/DUF541"/>
</dbReference>
<keyword evidence="4" id="KW-1185">Reference proteome</keyword>
<accession>A0A1H9F9K4</accession>
<feature type="chain" id="PRO_5011440417" description="26 kDa periplasmic immunogenic protein" evidence="2">
    <location>
        <begin position="24"/>
        <end position="246"/>
    </location>
</feature>
<evidence type="ECO:0000313" key="3">
    <source>
        <dbReference type="EMBL" id="SEQ33988.1"/>
    </source>
</evidence>
<dbReference type="Proteomes" id="UP000199233">
    <property type="component" value="Unassembled WGS sequence"/>
</dbReference>
<evidence type="ECO:0000256" key="1">
    <source>
        <dbReference type="SAM" id="Coils"/>
    </source>
</evidence>
<dbReference type="Gene3D" id="3.30.70.2970">
    <property type="entry name" value="Protein of unknown function (DUF541), domain 2"/>
    <property type="match status" value="1"/>
</dbReference>
<dbReference type="InterPro" id="IPR052022">
    <property type="entry name" value="26kDa_periplasmic_antigen"/>
</dbReference>
<dbReference type="STRING" id="489703.SAMN04488038_105282"/>
<dbReference type="PANTHER" id="PTHR34387">
    <property type="entry name" value="SLR1258 PROTEIN"/>
    <property type="match status" value="1"/>
</dbReference>
<evidence type="ECO:0008006" key="5">
    <source>
        <dbReference type="Google" id="ProtNLM"/>
    </source>
</evidence>